<name>X0UCP8_9ZZZZ</name>
<proteinExistence type="predicted"/>
<keyword evidence="1" id="KW-0472">Membrane</keyword>
<reference evidence="2" key="1">
    <citation type="journal article" date="2014" name="Front. Microbiol.">
        <title>High frequency of phylogenetically diverse reductive dehalogenase-homologous genes in deep subseafloor sedimentary metagenomes.</title>
        <authorList>
            <person name="Kawai M."/>
            <person name="Futagami T."/>
            <person name="Toyoda A."/>
            <person name="Takaki Y."/>
            <person name="Nishi S."/>
            <person name="Hori S."/>
            <person name="Arai W."/>
            <person name="Tsubouchi T."/>
            <person name="Morono Y."/>
            <person name="Uchiyama I."/>
            <person name="Ito T."/>
            <person name="Fujiyama A."/>
            <person name="Inagaki F."/>
            <person name="Takami H."/>
        </authorList>
    </citation>
    <scope>NUCLEOTIDE SEQUENCE</scope>
    <source>
        <strain evidence="2">Expedition CK06-06</strain>
    </source>
</reference>
<keyword evidence="1" id="KW-1133">Transmembrane helix</keyword>
<feature type="transmembrane region" description="Helical" evidence="1">
    <location>
        <begin position="6"/>
        <end position="23"/>
    </location>
</feature>
<dbReference type="AlphaFoldDB" id="X0UCP8"/>
<protein>
    <submittedName>
        <fullName evidence="2">Uncharacterized protein</fullName>
    </submittedName>
</protein>
<organism evidence="2">
    <name type="scientific">marine sediment metagenome</name>
    <dbReference type="NCBI Taxonomy" id="412755"/>
    <lineage>
        <taxon>unclassified sequences</taxon>
        <taxon>metagenomes</taxon>
        <taxon>ecological metagenomes</taxon>
    </lineage>
</organism>
<keyword evidence="1" id="KW-0812">Transmembrane</keyword>
<comment type="caution">
    <text evidence="2">The sequence shown here is derived from an EMBL/GenBank/DDBJ whole genome shotgun (WGS) entry which is preliminary data.</text>
</comment>
<sequence>MNIILGLILVLICLGMHPIFIYLKKIYPERVSTFWLHYPVGGSAVIILMMLWSVI</sequence>
<evidence type="ECO:0000313" key="2">
    <source>
        <dbReference type="EMBL" id="GAF97086.1"/>
    </source>
</evidence>
<dbReference type="EMBL" id="BARS01014812">
    <property type="protein sequence ID" value="GAF97086.1"/>
    <property type="molecule type" value="Genomic_DNA"/>
</dbReference>
<accession>X0UCP8</accession>
<evidence type="ECO:0000256" key="1">
    <source>
        <dbReference type="SAM" id="Phobius"/>
    </source>
</evidence>
<feature type="transmembrane region" description="Helical" evidence="1">
    <location>
        <begin position="35"/>
        <end position="54"/>
    </location>
</feature>
<gene>
    <name evidence="2" type="ORF">S01H1_24625</name>
</gene>